<keyword evidence="4" id="KW-1185">Reference proteome</keyword>
<accession>A0A0F5PSG3</accession>
<proteinExistence type="predicted"/>
<dbReference type="InterPro" id="IPR018720">
    <property type="entry name" value="DUF2249"/>
</dbReference>
<evidence type="ECO:0000313" key="5">
    <source>
        <dbReference type="Proteomes" id="UP000182258"/>
    </source>
</evidence>
<protein>
    <submittedName>
        <fullName evidence="3">Uncharacterized conserved protein, DUF2249 family</fullName>
    </submittedName>
</protein>
<reference evidence="3 5" key="2">
    <citation type="submission" date="2016-10" db="EMBL/GenBank/DDBJ databases">
        <authorList>
            <person name="de Groot N.N."/>
        </authorList>
    </citation>
    <scope>NUCLEOTIDE SEQUENCE [LARGE SCALE GENOMIC DNA]</scope>
    <source>
        <strain evidence="3 5">CGMCC 1.10210</strain>
    </source>
</reference>
<dbReference type="Proteomes" id="UP000182258">
    <property type="component" value="Unassembled WGS sequence"/>
</dbReference>
<name>A0A0F5PSG3_9HYPH</name>
<evidence type="ECO:0000259" key="1">
    <source>
        <dbReference type="Pfam" id="PF10006"/>
    </source>
</evidence>
<dbReference type="Pfam" id="PF10006">
    <property type="entry name" value="DUF2249"/>
    <property type="match status" value="1"/>
</dbReference>
<dbReference type="Proteomes" id="UP000033519">
    <property type="component" value="Unassembled WGS sequence"/>
</dbReference>
<dbReference type="PATRIC" id="fig|728005.3.peg.2401"/>
<evidence type="ECO:0000313" key="2">
    <source>
        <dbReference type="EMBL" id="KKC31346.1"/>
    </source>
</evidence>
<dbReference type="EMBL" id="LAPV01000192">
    <property type="protein sequence ID" value="KKC31346.1"/>
    <property type="molecule type" value="Genomic_DNA"/>
</dbReference>
<dbReference type="EMBL" id="FOMB01000014">
    <property type="protein sequence ID" value="SFC90084.1"/>
    <property type="molecule type" value="Genomic_DNA"/>
</dbReference>
<organism evidence="3 5">
    <name type="scientific">Devosia psychrophila</name>
    <dbReference type="NCBI Taxonomy" id="728005"/>
    <lineage>
        <taxon>Bacteria</taxon>
        <taxon>Pseudomonadati</taxon>
        <taxon>Pseudomonadota</taxon>
        <taxon>Alphaproteobacteria</taxon>
        <taxon>Hyphomicrobiales</taxon>
        <taxon>Devosiaceae</taxon>
        <taxon>Devosia</taxon>
    </lineage>
</organism>
<evidence type="ECO:0000313" key="4">
    <source>
        <dbReference type="Proteomes" id="UP000033519"/>
    </source>
</evidence>
<dbReference type="RefSeq" id="WP_046172816.1">
    <property type="nucleotide sequence ID" value="NZ_FOMB01000014.1"/>
</dbReference>
<evidence type="ECO:0000313" key="3">
    <source>
        <dbReference type="EMBL" id="SFC90084.1"/>
    </source>
</evidence>
<dbReference type="AlphaFoldDB" id="A0A0F5PSG3"/>
<gene>
    <name evidence="3" type="ORF">SAMN04488059_11419</name>
    <name evidence="2" type="ORF">WH91_20305</name>
</gene>
<feature type="domain" description="DUF2249" evidence="1">
    <location>
        <begin position="11"/>
        <end position="78"/>
    </location>
</feature>
<dbReference type="OrthoDB" id="8451629at2"/>
<dbReference type="STRING" id="728005.SAMN04488059_11419"/>
<sequence length="83" mass="9316">MSQTETSPSHIDVRIVPPGQRHPRIFAMANALPVGDAFTIINDHDPKPLNYQLQAEYPGQFSWTYLESGPEVWRVKLGRQAAA</sequence>
<reference evidence="2 4" key="1">
    <citation type="submission" date="2015-03" db="EMBL/GenBank/DDBJ databases">
        <authorList>
            <person name="Lepp D."/>
            <person name="Hassan Y.I."/>
            <person name="Li X.-Z."/>
            <person name="Zhou T."/>
        </authorList>
    </citation>
    <scope>NUCLEOTIDE SEQUENCE [LARGE SCALE GENOMIC DNA]</scope>
    <source>
        <strain evidence="2 4">Cr7-05</strain>
    </source>
</reference>